<protein>
    <recommendedName>
        <fullName evidence="1">PDZ domain-containing protein</fullName>
    </recommendedName>
</protein>
<gene>
    <name evidence="2" type="ORF">GSOID_T00011234001</name>
    <name evidence="3" type="ORF">GSOID_T00020515001</name>
</gene>
<accession>E4XI95</accession>
<feature type="domain" description="PDZ" evidence="1">
    <location>
        <begin position="7"/>
        <end position="86"/>
    </location>
</feature>
<dbReference type="SUPFAM" id="SSF50156">
    <property type="entry name" value="PDZ domain-like"/>
    <property type="match status" value="1"/>
</dbReference>
<keyword evidence="4" id="KW-1185">Reference proteome</keyword>
<dbReference type="InterPro" id="IPR036034">
    <property type="entry name" value="PDZ_sf"/>
</dbReference>
<dbReference type="EMBL" id="FN655701">
    <property type="protein sequence ID" value="CBY39915.1"/>
    <property type="molecule type" value="Genomic_DNA"/>
</dbReference>
<reference evidence="2" key="1">
    <citation type="journal article" date="2010" name="Science">
        <title>Plasticity of animal genome architecture unmasked by rapid evolution of a pelagic tunicate.</title>
        <authorList>
            <person name="Denoeud F."/>
            <person name="Henriet S."/>
            <person name="Mungpakdee S."/>
            <person name="Aury J.M."/>
            <person name="Da Silva C."/>
            <person name="Brinkmann H."/>
            <person name="Mikhaleva J."/>
            <person name="Olsen L.C."/>
            <person name="Jubin C."/>
            <person name="Canestro C."/>
            <person name="Bouquet J.M."/>
            <person name="Danks G."/>
            <person name="Poulain J."/>
            <person name="Campsteijn C."/>
            <person name="Adamski M."/>
            <person name="Cross I."/>
            <person name="Yadetie F."/>
            <person name="Muffato M."/>
            <person name="Louis A."/>
            <person name="Butcher S."/>
            <person name="Tsagkogeorga G."/>
            <person name="Konrad A."/>
            <person name="Singh S."/>
            <person name="Jensen M.F."/>
            <person name="Cong E.H."/>
            <person name="Eikeseth-Otteraa H."/>
            <person name="Noel B."/>
            <person name="Anthouard V."/>
            <person name="Porcel B.M."/>
            <person name="Kachouri-Lafond R."/>
            <person name="Nishino A."/>
            <person name="Ugolini M."/>
            <person name="Chourrout P."/>
            <person name="Nishida H."/>
            <person name="Aasland R."/>
            <person name="Huzurbazar S."/>
            <person name="Westhof E."/>
            <person name="Delsuc F."/>
            <person name="Lehrach H."/>
            <person name="Reinhardt R."/>
            <person name="Weissenbach J."/>
            <person name="Roy S.W."/>
            <person name="Artiguenave F."/>
            <person name="Postlethwait J.H."/>
            <person name="Manak J.R."/>
            <person name="Thompson E.M."/>
            <person name="Jaillon O."/>
            <person name="Du Pasquier L."/>
            <person name="Boudinot P."/>
            <person name="Liberles D.A."/>
            <person name="Volff J.N."/>
            <person name="Philippe H."/>
            <person name="Lenhard B."/>
            <person name="Roest Crollius H."/>
            <person name="Wincker P."/>
            <person name="Chourrout D."/>
        </authorList>
    </citation>
    <scope>NUCLEOTIDE SEQUENCE [LARGE SCALE GENOMIC DNA]</scope>
</reference>
<organism evidence="2">
    <name type="scientific">Oikopleura dioica</name>
    <name type="common">Tunicate</name>
    <dbReference type="NCBI Taxonomy" id="34765"/>
    <lineage>
        <taxon>Eukaryota</taxon>
        <taxon>Metazoa</taxon>
        <taxon>Chordata</taxon>
        <taxon>Tunicata</taxon>
        <taxon>Appendicularia</taxon>
        <taxon>Copelata</taxon>
        <taxon>Oikopleuridae</taxon>
        <taxon>Oikopleura</taxon>
    </lineage>
</organism>
<dbReference type="Proteomes" id="UP000001307">
    <property type="component" value="Unassembled WGS sequence"/>
</dbReference>
<dbReference type="Gene3D" id="2.30.42.10">
    <property type="match status" value="1"/>
</dbReference>
<proteinExistence type="predicted"/>
<evidence type="ECO:0000313" key="3">
    <source>
        <dbReference type="EMBL" id="CBY39915.1"/>
    </source>
</evidence>
<sequence length="86" mass="10045">MSARRMLTTYSYTLRGSQNFGLHIQKDENRLPKVKSTDFASPSWMVLKTNDEIMRINDHPVWNLSKDEIDSLLLKSEGKVHVVLRR</sequence>
<dbReference type="InParanoid" id="E4XI95"/>
<dbReference type="PROSITE" id="PS50106">
    <property type="entry name" value="PDZ"/>
    <property type="match status" value="1"/>
</dbReference>
<evidence type="ECO:0000313" key="4">
    <source>
        <dbReference type="Proteomes" id="UP000001307"/>
    </source>
</evidence>
<evidence type="ECO:0000313" key="2">
    <source>
        <dbReference type="EMBL" id="CBY10296.1"/>
    </source>
</evidence>
<dbReference type="EMBL" id="FN653054">
    <property type="protein sequence ID" value="CBY10296.1"/>
    <property type="molecule type" value="Genomic_DNA"/>
</dbReference>
<name>E4XI95_OIKDI</name>
<evidence type="ECO:0000259" key="1">
    <source>
        <dbReference type="PROSITE" id="PS50106"/>
    </source>
</evidence>
<dbReference type="Proteomes" id="UP000011014">
    <property type="component" value="Unassembled WGS sequence"/>
</dbReference>
<dbReference type="AlphaFoldDB" id="E4XI95"/>
<dbReference type="InterPro" id="IPR001478">
    <property type="entry name" value="PDZ"/>
</dbReference>